<comment type="caution">
    <text evidence="1">The sequence shown here is derived from an EMBL/GenBank/DDBJ whole genome shotgun (WGS) entry which is preliminary data.</text>
</comment>
<reference evidence="1 2" key="1">
    <citation type="journal article" date="2017" name="ISME J.">
        <title>Energy and carbon metabolisms in a deep terrestrial subsurface fluid microbial community.</title>
        <authorList>
            <person name="Momper L."/>
            <person name="Jungbluth S.P."/>
            <person name="Lee M.D."/>
            <person name="Amend J.P."/>
        </authorList>
    </citation>
    <scope>NUCLEOTIDE SEQUENCE [LARGE SCALE GENOMIC DNA]</scope>
    <source>
        <strain evidence="1">SURF_5</strain>
    </source>
</reference>
<evidence type="ECO:0000313" key="2">
    <source>
        <dbReference type="Proteomes" id="UP000265882"/>
    </source>
</evidence>
<accession>A0A3A4NIB2</accession>
<dbReference type="PANTHER" id="PTHR36454">
    <property type="entry name" value="LMO2823 PROTEIN"/>
    <property type="match status" value="1"/>
</dbReference>
<organism evidence="1 2">
    <name type="scientific">Abyssobacteria bacterium (strain SURF_5)</name>
    <dbReference type="NCBI Taxonomy" id="2093360"/>
    <lineage>
        <taxon>Bacteria</taxon>
        <taxon>Pseudomonadati</taxon>
        <taxon>Candidatus Hydrogenedentota</taxon>
        <taxon>Candidatus Abyssobacteria</taxon>
    </lineage>
</organism>
<dbReference type="PIRSF" id="PIRSF033563">
    <property type="entry name" value="UCP033563"/>
    <property type="match status" value="1"/>
</dbReference>
<dbReference type="PANTHER" id="PTHR36454:SF1">
    <property type="entry name" value="DUF1015 DOMAIN-CONTAINING PROTEIN"/>
    <property type="match status" value="1"/>
</dbReference>
<gene>
    <name evidence="1" type="ORF">C4520_20920</name>
</gene>
<dbReference type="AlphaFoldDB" id="A0A3A4NIB2"/>
<dbReference type="Pfam" id="PF06245">
    <property type="entry name" value="DUF1015"/>
    <property type="match status" value="1"/>
</dbReference>
<name>A0A3A4NIB2_ABYX5</name>
<dbReference type="Proteomes" id="UP000265882">
    <property type="component" value="Unassembled WGS sequence"/>
</dbReference>
<sequence>MAKVIPFKGYRYNPARVNIQDVVAPPYDVITPDQRDFLHQRHPHNIAMLTNPREMVGDSPQNNQYIRAGKALVHWIDSGILRQDERPSVYVYEQLYRYSAEQPSIRRGFIALARLEEQDSKVILGHEQTLMSAKYDRLNLMKECKANLSPIFSLYSQSSKTIDAVLDEIAASPAEYDFVDDSEVRNKLWAVTDPSIIRRLTSEMSDQRLIIADGHHRYETALIYRHIRRNEGRRTSEDALHNYVMMMFVNIDSGVTIYPIHRIISDIPDFKPEIFRSRLSEYFEVVPAPFDCSNCEQTARNLLNRMAEEGETRHTYGLYLGGDRLELLKSKDDIRLRELVDKRHCESFRTLDVAIAQAAIFQEIMGIHTGTASKEEHVRYTPSEGKALDAVRRGEAQAALLLNPTKSEQVKAVTYEGEKMPQKSTYFYPKLLSGLVINRFDC</sequence>
<dbReference type="InterPro" id="IPR008323">
    <property type="entry name" value="UCP033563"/>
</dbReference>
<proteinExistence type="predicted"/>
<evidence type="ECO:0000313" key="1">
    <source>
        <dbReference type="EMBL" id="RJP14894.1"/>
    </source>
</evidence>
<dbReference type="EMBL" id="QZKU01000140">
    <property type="protein sequence ID" value="RJP14894.1"/>
    <property type="molecule type" value="Genomic_DNA"/>
</dbReference>
<protein>
    <submittedName>
        <fullName evidence="1">DUF1015 domain-containing protein</fullName>
    </submittedName>
</protein>